<name>A0A1U9KUN5_9PROT</name>
<proteinExistence type="predicted"/>
<gene>
    <name evidence="6" type="ORF">A0U93_14145</name>
</gene>
<sequence>MTALPVATAGALGLGFWRMLGGMSSGGFDPHAVNAPILDRSLPDFTLPGLPGQGDGFDSATLRAQKEPVLLNFFASWCIPCVAEMPALRDIGRKLPIWGIAYKDKPEDAARFTARDGSPFARVAADRSGMAAIDWGVTGVPETFLILPGGRIAWHGTAELTDDTFRHEIQPRLQALR</sequence>
<evidence type="ECO:0000313" key="6">
    <source>
        <dbReference type="EMBL" id="AQS89564.1"/>
    </source>
</evidence>
<dbReference type="GO" id="GO:0017004">
    <property type="term" value="P:cytochrome complex assembly"/>
    <property type="evidence" value="ECO:0007669"/>
    <property type="project" value="UniProtKB-KW"/>
</dbReference>
<keyword evidence="7" id="KW-1185">Reference proteome</keyword>
<dbReference type="Gene3D" id="3.40.30.10">
    <property type="entry name" value="Glutaredoxin"/>
    <property type="match status" value="1"/>
</dbReference>
<evidence type="ECO:0000256" key="1">
    <source>
        <dbReference type="ARBA" id="ARBA00004196"/>
    </source>
</evidence>
<dbReference type="SUPFAM" id="SSF52833">
    <property type="entry name" value="Thioredoxin-like"/>
    <property type="match status" value="1"/>
</dbReference>
<evidence type="ECO:0000313" key="7">
    <source>
        <dbReference type="Proteomes" id="UP000188604"/>
    </source>
</evidence>
<dbReference type="STRING" id="320497.A0U93_14145"/>
<keyword evidence="4" id="KW-0676">Redox-active center</keyword>
<dbReference type="AlphaFoldDB" id="A0A1U9KUN5"/>
<comment type="subcellular location">
    <subcellularLocation>
        <location evidence="1">Cell envelope</location>
    </subcellularLocation>
</comment>
<evidence type="ECO:0000256" key="4">
    <source>
        <dbReference type="ARBA" id="ARBA00023284"/>
    </source>
</evidence>
<feature type="domain" description="Thioredoxin" evidence="5">
    <location>
        <begin position="36"/>
        <end position="177"/>
    </location>
</feature>
<accession>A0A1U9KUN5</accession>
<dbReference type="Proteomes" id="UP000188604">
    <property type="component" value="Chromosome"/>
</dbReference>
<dbReference type="InterPro" id="IPR013766">
    <property type="entry name" value="Thioredoxin_domain"/>
</dbReference>
<dbReference type="PANTHER" id="PTHR42852:SF6">
    <property type="entry name" value="THIOL:DISULFIDE INTERCHANGE PROTEIN DSBE"/>
    <property type="match status" value="1"/>
</dbReference>
<dbReference type="PROSITE" id="PS51352">
    <property type="entry name" value="THIOREDOXIN_2"/>
    <property type="match status" value="1"/>
</dbReference>
<reference evidence="6 7" key="1">
    <citation type="submission" date="2016-03" db="EMBL/GenBank/DDBJ databases">
        <title>Acetic acid bacteria sequencing.</title>
        <authorList>
            <person name="Brandt J."/>
            <person name="Jakob F."/>
            <person name="Vogel R.F."/>
        </authorList>
    </citation>
    <scope>NUCLEOTIDE SEQUENCE [LARGE SCALE GENOMIC DNA]</scope>
    <source>
        <strain evidence="6 7">NBRC 101099</strain>
    </source>
</reference>
<dbReference type="InterPro" id="IPR036249">
    <property type="entry name" value="Thioredoxin-like_sf"/>
</dbReference>
<evidence type="ECO:0000256" key="3">
    <source>
        <dbReference type="ARBA" id="ARBA00023157"/>
    </source>
</evidence>
<dbReference type="EMBL" id="CP014691">
    <property type="protein sequence ID" value="AQS89564.1"/>
    <property type="molecule type" value="Genomic_DNA"/>
</dbReference>
<dbReference type="RefSeq" id="WP_245825211.1">
    <property type="nucleotide sequence ID" value="NZ_BJXS01000001.1"/>
</dbReference>
<dbReference type="InterPro" id="IPR050553">
    <property type="entry name" value="Thioredoxin_ResA/DsbE_sf"/>
</dbReference>
<dbReference type="GO" id="GO:0016209">
    <property type="term" value="F:antioxidant activity"/>
    <property type="evidence" value="ECO:0007669"/>
    <property type="project" value="InterPro"/>
</dbReference>
<dbReference type="GO" id="GO:0030313">
    <property type="term" value="C:cell envelope"/>
    <property type="evidence" value="ECO:0007669"/>
    <property type="project" value="UniProtKB-SubCell"/>
</dbReference>
<keyword evidence="2" id="KW-0201">Cytochrome c-type biogenesis</keyword>
<dbReference type="PANTHER" id="PTHR42852">
    <property type="entry name" value="THIOL:DISULFIDE INTERCHANGE PROTEIN DSBE"/>
    <property type="match status" value="1"/>
</dbReference>
<dbReference type="KEGG" id="nch:A0U93_14145"/>
<dbReference type="Pfam" id="PF00578">
    <property type="entry name" value="AhpC-TSA"/>
    <property type="match status" value="1"/>
</dbReference>
<dbReference type="GO" id="GO:0016491">
    <property type="term" value="F:oxidoreductase activity"/>
    <property type="evidence" value="ECO:0007669"/>
    <property type="project" value="InterPro"/>
</dbReference>
<evidence type="ECO:0000256" key="2">
    <source>
        <dbReference type="ARBA" id="ARBA00022748"/>
    </source>
</evidence>
<evidence type="ECO:0000259" key="5">
    <source>
        <dbReference type="PROSITE" id="PS51352"/>
    </source>
</evidence>
<keyword evidence="3" id="KW-1015">Disulfide bond</keyword>
<dbReference type="InterPro" id="IPR000866">
    <property type="entry name" value="AhpC/TSA"/>
</dbReference>
<protein>
    <submittedName>
        <fullName evidence="6">Cytochrome C biogenesis protein</fullName>
    </submittedName>
</protein>
<organism evidence="6 7">
    <name type="scientific">Neoasaia chiangmaiensis</name>
    <dbReference type="NCBI Taxonomy" id="320497"/>
    <lineage>
        <taxon>Bacteria</taxon>
        <taxon>Pseudomonadati</taxon>
        <taxon>Pseudomonadota</taxon>
        <taxon>Alphaproteobacteria</taxon>
        <taxon>Acetobacterales</taxon>
        <taxon>Acetobacteraceae</taxon>
        <taxon>Neoasaia</taxon>
    </lineage>
</organism>